<gene>
    <name evidence="5" type="ORF">NEOLEDRAFT_1179466</name>
</gene>
<organism evidence="5 6">
    <name type="scientific">Neolentinus lepideus HHB14362 ss-1</name>
    <dbReference type="NCBI Taxonomy" id="1314782"/>
    <lineage>
        <taxon>Eukaryota</taxon>
        <taxon>Fungi</taxon>
        <taxon>Dikarya</taxon>
        <taxon>Basidiomycota</taxon>
        <taxon>Agaricomycotina</taxon>
        <taxon>Agaricomycetes</taxon>
        <taxon>Gloeophyllales</taxon>
        <taxon>Gloeophyllaceae</taxon>
        <taxon>Neolentinus</taxon>
    </lineage>
</organism>
<dbReference type="PANTHER" id="PTHR22838:SF0">
    <property type="entry name" value="WD REPEAT-CONTAINING PROTEIN 26"/>
    <property type="match status" value="1"/>
</dbReference>
<name>A0A165RSN0_9AGAM</name>
<feature type="region of interest" description="Disordered" evidence="3">
    <location>
        <begin position="21"/>
        <end position="67"/>
    </location>
</feature>
<dbReference type="GO" id="GO:0034657">
    <property type="term" value="C:GID complex"/>
    <property type="evidence" value="ECO:0007669"/>
    <property type="project" value="TreeGrafter"/>
</dbReference>
<dbReference type="GO" id="GO:0043161">
    <property type="term" value="P:proteasome-mediated ubiquitin-dependent protein catabolic process"/>
    <property type="evidence" value="ECO:0007669"/>
    <property type="project" value="TreeGrafter"/>
</dbReference>
<protein>
    <recommendedName>
        <fullName evidence="7">WD40 repeat-like protein</fullName>
    </recommendedName>
</protein>
<evidence type="ECO:0000256" key="4">
    <source>
        <dbReference type="SAM" id="Phobius"/>
    </source>
</evidence>
<evidence type="ECO:0000256" key="1">
    <source>
        <dbReference type="ARBA" id="ARBA00022574"/>
    </source>
</evidence>
<dbReference type="AlphaFoldDB" id="A0A165RSN0"/>
<evidence type="ECO:0000256" key="3">
    <source>
        <dbReference type="SAM" id="MobiDB-lite"/>
    </source>
</evidence>
<dbReference type="OrthoDB" id="972532at2759"/>
<dbReference type="InParanoid" id="A0A165RSN0"/>
<feature type="transmembrane region" description="Helical" evidence="4">
    <location>
        <begin position="359"/>
        <end position="383"/>
    </location>
</feature>
<dbReference type="InterPro" id="IPR015943">
    <property type="entry name" value="WD40/YVTN_repeat-like_dom_sf"/>
</dbReference>
<keyword evidence="6" id="KW-1185">Reference proteome</keyword>
<keyword evidence="4" id="KW-0472">Membrane</keyword>
<dbReference type="Proteomes" id="UP000076761">
    <property type="component" value="Unassembled WGS sequence"/>
</dbReference>
<dbReference type="STRING" id="1314782.A0A165RSN0"/>
<evidence type="ECO:0008006" key="7">
    <source>
        <dbReference type="Google" id="ProtNLM"/>
    </source>
</evidence>
<feature type="compositionally biased region" description="Polar residues" evidence="3">
    <location>
        <begin position="29"/>
        <end position="41"/>
    </location>
</feature>
<dbReference type="SUPFAM" id="SSF82171">
    <property type="entry name" value="DPP6 N-terminal domain-like"/>
    <property type="match status" value="1"/>
</dbReference>
<dbReference type="Gene3D" id="2.130.10.10">
    <property type="entry name" value="YVTN repeat-like/Quinoprotein amine dehydrogenase"/>
    <property type="match status" value="1"/>
</dbReference>
<evidence type="ECO:0000313" key="5">
    <source>
        <dbReference type="EMBL" id="KZT24215.1"/>
    </source>
</evidence>
<reference evidence="5 6" key="1">
    <citation type="journal article" date="2016" name="Mol. Biol. Evol.">
        <title>Comparative Genomics of Early-Diverging Mushroom-Forming Fungi Provides Insights into the Origins of Lignocellulose Decay Capabilities.</title>
        <authorList>
            <person name="Nagy L.G."/>
            <person name="Riley R."/>
            <person name="Tritt A."/>
            <person name="Adam C."/>
            <person name="Daum C."/>
            <person name="Floudas D."/>
            <person name="Sun H."/>
            <person name="Yadav J.S."/>
            <person name="Pangilinan J."/>
            <person name="Larsson K.H."/>
            <person name="Matsuura K."/>
            <person name="Barry K."/>
            <person name="Labutti K."/>
            <person name="Kuo R."/>
            <person name="Ohm R.A."/>
            <person name="Bhattacharya S.S."/>
            <person name="Shirouzu T."/>
            <person name="Yoshinaga Y."/>
            <person name="Martin F.M."/>
            <person name="Grigoriev I.V."/>
            <person name="Hibbett D.S."/>
        </authorList>
    </citation>
    <scope>NUCLEOTIDE SEQUENCE [LARGE SCALE GENOMIC DNA]</scope>
    <source>
        <strain evidence="5 6">HHB14362 ss-1</strain>
    </source>
</reference>
<keyword evidence="2" id="KW-0677">Repeat</keyword>
<sequence length="924" mass="102934">MANSSALSNLNAHVEALRGMPALPYVPGSPQSVDQESNASDDSVEEPNSPPGMAETEKPNQPQGPHRKLDEIWQDVEPLDDSLRDLETKTLSLGGSARMAFSCHQIRYRIRQVANLFYDSASPETPFGPHPIRQQTSEMGPSRRIFGHKPIDVLGVKLSDFPTCLDSLVRDMGGFLECINEFPPYNDEAVNSSVSAFEKDLKYWASCLRSYTGSYETPGMKRYLRGRWDSFKEHLGSINTALAQFTHLGVDTIKSTQNHAATNLTNLATIATFLSAVTASTLQYSLSYKPIASIEATEGLWFSSLVLSIGAAVNYLQQYSRNACPLVGSGVDQTFSSGIPRIVSLVLFNRACSLTLQSVVVHAITTAVTIFTTMGLAIFATWFSFERWIFYLYGGEKMLSDVLLDFKEKVVVFTGLKWTTVTSWAVMNSAARRARTVFWRADAGFRGTKSALKDITRRATGEDSESEKDLESAVESSSTQLEPEARRITFSGVAHLVRSTIRLGRLRAADPEQNVTVFPTARGDDWRLGSSLSVSLVRIVENTPTSNESVRHIRFSPQGDVLVVWRSESAGMYSRDLEAISVLRHALSKSRSPSQVLWSSDSHSVLARYKRSVKLWSKSGKYEGKHRIPRVGYIEQVSGGFLSVEGSDIRHFDFDSKLLPRRTIYLEKITPQSIVSYQGRYLIILALLNASPDGSQPDKFAPERQLIFYNMDDGEIEGRTPVESSAETIILSRCQEYLLVDYPASEKGMSQLWQLRSDGRGQTYPELKQTYTAREPRAFVGPACFGGERDQWVIRAAEGASVYMWDRQTDEPTIVTCDIQMNIQCLAWNPASNDTFVVGDDQGNISMWRISRSDEPGNNHLSLISGHRQTIDGSRHGADYSSHAHTIDEVVNDTRHWSRMDRRDGAPPSITLIPPDGSTRRNLT</sequence>
<feature type="compositionally biased region" description="Basic and acidic residues" evidence="3">
    <location>
        <begin position="456"/>
        <end position="471"/>
    </location>
</feature>
<evidence type="ECO:0000256" key="2">
    <source>
        <dbReference type="ARBA" id="ARBA00022737"/>
    </source>
</evidence>
<dbReference type="EMBL" id="KV425579">
    <property type="protein sequence ID" value="KZT24215.1"/>
    <property type="molecule type" value="Genomic_DNA"/>
</dbReference>
<keyword evidence="1" id="KW-0853">WD repeat</keyword>
<dbReference type="InterPro" id="IPR051350">
    <property type="entry name" value="WD_repeat-ST_regulator"/>
</dbReference>
<evidence type="ECO:0000313" key="6">
    <source>
        <dbReference type="Proteomes" id="UP000076761"/>
    </source>
</evidence>
<keyword evidence="4" id="KW-0812">Transmembrane</keyword>
<accession>A0A165RSN0</accession>
<feature type="region of interest" description="Disordered" evidence="3">
    <location>
        <begin position="456"/>
        <end position="481"/>
    </location>
</feature>
<feature type="region of interest" description="Disordered" evidence="3">
    <location>
        <begin position="898"/>
        <end position="924"/>
    </location>
</feature>
<keyword evidence="4" id="KW-1133">Transmembrane helix</keyword>
<dbReference type="PANTHER" id="PTHR22838">
    <property type="entry name" value="WD REPEAT PROTEIN 26-RELATED"/>
    <property type="match status" value="1"/>
</dbReference>
<proteinExistence type="predicted"/>